<keyword evidence="2" id="KW-1185">Reference proteome</keyword>
<evidence type="ECO:0000313" key="2">
    <source>
        <dbReference type="Proteomes" id="UP000824890"/>
    </source>
</evidence>
<accession>A0ABQ8E4I5</accession>
<reference evidence="1 2" key="1">
    <citation type="submission" date="2021-05" db="EMBL/GenBank/DDBJ databases">
        <title>Genome Assembly of Synthetic Allotetraploid Brassica napus Reveals Homoeologous Exchanges between Subgenomes.</title>
        <authorList>
            <person name="Davis J.T."/>
        </authorList>
    </citation>
    <scope>NUCLEOTIDE SEQUENCE [LARGE SCALE GENOMIC DNA]</scope>
    <source>
        <strain evidence="2">cv. Da-Ae</strain>
        <tissue evidence="1">Seedling</tissue>
    </source>
</reference>
<evidence type="ECO:0000313" key="1">
    <source>
        <dbReference type="EMBL" id="KAH0936348.1"/>
    </source>
</evidence>
<comment type="caution">
    <text evidence="1">The sequence shown here is derived from an EMBL/GenBank/DDBJ whole genome shotgun (WGS) entry which is preliminary data.</text>
</comment>
<proteinExistence type="predicted"/>
<name>A0ABQ8E4I5_BRANA</name>
<protein>
    <submittedName>
        <fullName evidence="1">Uncharacterized protein</fullName>
    </submittedName>
</protein>
<gene>
    <name evidence="1" type="ORF">HID58_013465</name>
</gene>
<dbReference type="Proteomes" id="UP000824890">
    <property type="component" value="Unassembled WGS sequence"/>
</dbReference>
<dbReference type="EMBL" id="JAGKQM010000003">
    <property type="protein sequence ID" value="KAH0936348.1"/>
    <property type="molecule type" value="Genomic_DNA"/>
</dbReference>
<feature type="non-terminal residue" evidence="1">
    <location>
        <position position="1"/>
    </location>
</feature>
<organism evidence="1 2">
    <name type="scientific">Brassica napus</name>
    <name type="common">Rape</name>
    <dbReference type="NCBI Taxonomy" id="3708"/>
    <lineage>
        <taxon>Eukaryota</taxon>
        <taxon>Viridiplantae</taxon>
        <taxon>Streptophyta</taxon>
        <taxon>Embryophyta</taxon>
        <taxon>Tracheophyta</taxon>
        <taxon>Spermatophyta</taxon>
        <taxon>Magnoliopsida</taxon>
        <taxon>eudicotyledons</taxon>
        <taxon>Gunneridae</taxon>
        <taxon>Pentapetalae</taxon>
        <taxon>rosids</taxon>
        <taxon>malvids</taxon>
        <taxon>Brassicales</taxon>
        <taxon>Brassicaceae</taxon>
        <taxon>Brassiceae</taxon>
        <taxon>Brassica</taxon>
    </lineage>
</organism>
<sequence>PFLSKGNFEGDKTKTLPWSCSAVIFAGNLSDYDESYLKSRLPNSTAGISVTAWDHIFSDHIFSDNIFSNFFLLKDYLDDFQEVFYDRVKHRRRLPGSRPSSLLTSWNSSDRLQVFYSI</sequence>